<reference evidence="2" key="1">
    <citation type="submission" date="2016-06" db="EMBL/GenBank/DDBJ databases">
        <title>Identification of putative biosynthetic pathways for the production of bioactive secondary metabolites by the marine actinomycete Kocuria kristinae RUTW2-3.</title>
        <authorList>
            <person name="Waterworth S.C."/>
            <person name="Walmsley T.A."/>
            <person name="Matongo T."/>
            <person name="Davies-Coleman M.T."/>
            <person name="Dorrington R.A."/>
        </authorList>
    </citation>
    <scope>NUCLEOTIDE SEQUENCE [LARGE SCALE GENOMIC DNA]</scope>
    <source>
        <strain evidence="2">RUTW2-3</strain>
    </source>
</reference>
<keyword evidence="3" id="KW-1185">Reference proteome</keyword>
<dbReference type="SUPFAM" id="SSF55729">
    <property type="entry name" value="Acyl-CoA N-acyltransferases (Nat)"/>
    <property type="match status" value="1"/>
</dbReference>
<dbReference type="GO" id="GO:0016747">
    <property type="term" value="F:acyltransferase activity, transferring groups other than amino-acyl groups"/>
    <property type="evidence" value="ECO:0007669"/>
    <property type="project" value="InterPro"/>
</dbReference>
<feature type="domain" description="N-acetyltransferase" evidence="1">
    <location>
        <begin position="12"/>
        <end position="173"/>
    </location>
</feature>
<evidence type="ECO:0000313" key="2">
    <source>
        <dbReference type="EMBL" id="OAX51622.1"/>
    </source>
</evidence>
<dbReference type="InterPro" id="IPR016181">
    <property type="entry name" value="Acyl_CoA_acyltransferase"/>
</dbReference>
<dbReference type="PROSITE" id="PS51186">
    <property type="entry name" value="GNAT"/>
    <property type="match status" value="1"/>
</dbReference>
<dbReference type="AlphaFoldDB" id="A0A199NRS3"/>
<dbReference type="RefSeq" id="WP_064725585.1">
    <property type="nucleotide sequence ID" value="NZ_JBFBMA010000001.1"/>
</dbReference>
<dbReference type="InterPro" id="IPR000182">
    <property type="entry name" value="GNAT_dom"/>
</dbReference>
<dbReference type="PANTHER" id="PTHR43610:SF1">
    <property type="entry name" value="N-ACETYLTRANSFERASE DOMAIN-CONTAINING PROTEIN"/>
    <property type="match status" value="1"/>
</dbReference>
<dbReference type="Gene3D" id="3.40.630.30">
    <property type="match status" value="1"/>
</dbReference>
<proteinExistence type="predicted"/>
<organism evidence="2 3">
    <name type="scientific">Rothia kristinae</name>
    <dbReference type="NCBI Taxonomy" id="37923"/>
    <lineage>
        <taxon>Bacteria</taxon>
        <taxon>Bacillati</taxon>
        <taxon>Actinomycetota</taxon>
        <taxon>Actinomycetes</taxon>
        <taxon>Micrococcales</taxon>
        <taxon>Micrococcaceae</taxon>
        <taxon>Rothia</taxon>
    </lineage>
</organism>
<dbReference type="Proteomes" id="UP000053171">
    <property type="component" value="Unassembled WGS sequence"/>
</dbReference>
<evidence type="ECO:0000259" key="1">
    <source>
        <dbReference type="PROSITE" id="PS51186"/>
    </source>
</evidence>
<gene>
    <name evidence="2" type="ORF">AN277_0207880</name>
</gene>
<dbReference type="Pfam" id="PF13302">
    <property type="entry name" value="Acetyltransf_3"/>
    <property type="match status" value="1"/>
</dbReference>
<accession>A0A199NRS3</accession>
<dbReference type="PANTHER" id="PTHR43610">
    <property type="entry name" value="BLL6696 PROTEIN"/>
    <property type="match status" value="1"/>
</dbReference>
<comment type="caution">
    <text evidence="2">The sequence shown here is derived from an EMBL/GenBank/DDBJ whole genome shotgun (WGS) entry which is preliminary data.</text>
</comment>
<sequence>MHHEVRLERDGVLLRPLRPEDAEVLHPHLDERMWAGMSAPLPPSPEALAEEFCALINRPDGLAFAVEEEGRVLGRTTFYDLVPGLRTEIGSTVYLRSAWGTRVNPVCKLLLFKHAFEELDVGRAALRCDHRNLRSHRAIARLGARFEGTLRGYRRAADGTVADVDYFSVLRAEWPQVRDGLERRLAG</sequence>
<dbReference type="EMBL" id="LJBJ02000015">
    <property type="protein sequence ID" value="OAX51622.1"/>
    <property type="molecule type" value="Genomic_DNA"/>
</dbReference>
<evidence type="ECO:0000313" key="3">
    <source>
        <dbReference type="Proteomes" id="UP000053171"/>
    </source>
</evidence>
<protein>
    <submittedName>
        <fullName evidence="2">GNAT family acetyltransferase</fullName>
    </submittedName>
</protein>
<name>A0A199NRS3_9MICC</name>